<reference evidence="6 7" key="1">
    <citation type="journal article" date="2014" name="Nat. Genet.">
        <title>Genome sequence of the hot pepper provides insights into the evolution of pungency in Capsicum species.</title>
        <authorList>
            <person name="Kim S."/>
            <person name="Park M."/>
            <person name="Yeom S.I."/>
            <person name="Kim Y.M."/>
            <person name="Lee J.M."/>
            <person name="Lee H.A."/>
            <person name="Seo E."/>
            <person name="Choi J."/>
            <person name="Cheong K."/>
            <person name="Kim K.T."/>
            <person name="Jung K."/>
            <person name="Lee G.W."/>
            <person name="Oh S.K."/>
            <person name="Bae C."/>
            <person name="Kim S.B."/>
            <person name="Lee H.Y."/>
            <person name="Kim S.Y."/>
            <person name="Kim M.S."/>
            <person name="Kang B.C."/>
            <person name="Jo Y.D."/>
            <person name="Yang H.B."/>
            <person name="Jeong H.J."/>
            <person name="Kang W.H."/>
            <person name="Kwon J.K."/>
            <person name="Shin C."/>
            <person name="Lim J.Y."/>
            <person name="Park J.H."/>
            <person name="Huh J.H."/>
            <person name="Kim J.S."/>
            <person name="Kim B.D."/>
            <person name="Cohen O."/>
            <person name="Paran I."/>
            <person name="Suh M.C."/>
            <person name="Lee S.B."/>
            <person name="Kim Y.K."/>
            <person name="Shin Y."/>
            <person name="Noh S.J."/>
            <person name="Park J."/>
            <person name="Seo Y.S."/>
            <person name="Kwon S.Y."/>
            <person name="Kim H.A."/>
            <person name="Park J.M."/>
            <person name="Kim H.J."/>
            <person name="Choi S.B."/>
            <person name="Bosland P.W."/>
            <person name="Reeves G."/>
            <person name="Jo S.H."/>
            <person name="Lee B.W."/>
            <person name="Cho H.T."/>
            <person name="Choi H.S."/>
            <person name="Lee M.S."/>
            <person name="Yu Y."/>
            <person name="Do Choi Y."/>
            <person name="Park B.S."/>
            <person name="van Deynze A."/>
            <person name="Ashrafi H."/>
            <person name="Hill T."/>
            <person name="Kim W.T."/>
            <person name="Pai H.S."/>
            <person name="Ahn H.K."/>
            <person name="Yeam I."/>
            <person name="Giovannoni J.J."/>
            <person name="Rose J.K."/>
            <person name="Sorensen I."/>
            <person name="Lee S.J."/>
            <person name="Kim R.W."/>
            <person name="Choi I.Y."/>
            <person name="Choi B.S."/>
            <person name="Lim J.S."/>
            <person name="Lee Y.H."/>
            <person name="Choi D."/>
        </authorList>
    </citation>
    <scope>NUCLEOTIDE SEQUENCE [LARGE SCALE GENOMIC DNA]</scope>
    <source>
        <strain evidence="7">cv. CM334</strain>
    </source>
</reference>
<keyword evidence="2" id="KW-0805">Transcription regulation</keyword>
<evidence type="ECO:0000256" key="3">
    <source>
        <dbReference type="ARBA" id="ARBA00023125"/>
    </source>
</evidence>
<evidence type="ECO:0000313" key="7">
    <source>
        <dbReference type="Proteomes" id="UP000222542"/>
    </source>
</evidence>
<dbReference type="Gramene" id="PHT62083">
    <property type="protein sequence ID" value="PHT62083"/>
    <property type="gene ID" value="T459_34055"/>
</dbReference>
<dbReference type="InterPro" id="IPR015300">
    <property type="entry name" value="DNA-bd_pseudobarrel_sf"/>
</dbReference>
<evidence type="ECO:0000256" key="4">
    <source>
        <dbReference type="ARBA" id="ARBA00023163"/>
    </source>
</evidence>
<keyword evidence="7" id="KW-1185">Reference proteome</keyword>
<keyword evidence="3" id="KW-0238">DNA-binding</keyword>
<dbReference type="PANTHER" id="PTHR34269:SF11">
    <property type="entry name" value="B3 DOMAIN PROTEIN"/>
    <property type="match status" value="1"/>
</dbReference>
<keyword evidence="5" id="KW-0539">Nucleus</keyword>
<keyword evidence="4" id="KW-0804">Transcription</keyword>
<reference evidence="6 7" key="2">
    <citation type="journal article" date="2017" name="Genome Biol.">
        <title>New reference genome sequences of hot pepper reveal the massive evolution of plant disease-resistance genes by retroduplication.</title>
        <authorList>
            <person name="Kim S."/>
            <person name="Park J."/>
            <person name="Yeom S.I."/>
            <person name="Kim Y.M."/>
            <person name="Seo E."/>
            <person name="Kim K.T."/>
            <person name="Kim M.S."/>
            <person name="Lee J.M."/>
            <person name="Cheong K."/>
            <person name="Shin H.S."/>
            <person name="Kim S.B."/>
            <person name="Han K."/>
            <person name="Lee J."/>
            <person name="Park M."/>
            <person name="Lee H.A."/>
            <person name="Lee H.Y."/>
            <person name="Lee Y."/>
            <person name="Oh S."/>
            <person name="Lee J.H."/>
            <person name="Choi E."/>
            <person name="Choi E."/>
            <person name="Lee S.E."/>
            <person name="Jeon J."/>
            <person name="Kim H."/>
            <person name="Choi G."/>
            <person name="Song H."/>
            <person name="Lee J."/>
            <person name="Lee S.C."/>
            <person name="Kwon J.K."/>
            <person name="Lee H.Y."/>
            <person name="Koo N."/>
            <person name="Hong Y."/>
            <person name="Kim R.W."/>
            <person name="Kang W.H."/>
            <person name="Huh J.H."/>
            <person name="Kang B.C."/>
            <person name="Yang T.J."/>
            <person name="Lee Y.H."/>
            <person name="Bennetzen J.L."/>
            <person name="Choi D."/>
        </authorList>
    </citation>
    <scope>NUCLEOTIDE SEQUENCE [LARGE SCALE GENOMIC DNA]</scope>
    <source>
        <strain evidence="7">cv. CM334</strain>
    </source>
</reference>
<evidence type="ECO:0000256" key="5">
    <source>
        <dbReference type="ARBA" id="ARBA00023242"/>
    </source>
</evidence>
<evidence type="ECO:0000256" key="1">
    <source>
        <dbReference type="ARBA" id="ARBA00004123"/>
    </source>
</evidence>
<evidence type="ECO:0008006" key="8">
    <source>
        <dbReference type="Google" id="ProtNLM"/>
    </source>
</evidence>
<protein>
    <recommendedName>
        <fullName evidence="8">TF-B3 domain-containing protein</fullName>
    </recommendedName>
</protein>
<sequence>MVAAAEGEEEGYRIIKSLTKSDVNGASRLLLPRQEVKNYVLRFVKEEEQTIICNEIRGVDVTVYDVDTHTEHILTLRKWPATNSFQLVKAWTREFVKRRNLKEDDVIWIRWETKNYRFCFGVHTRNQVDAL</sequence>
<evidence type="ECO:0000313" key="6">
    <source>
        <dbReference type="EMBL" id="PHT62083.1"/>
    </source>
</evidence>
<gene>
    <name evidence="6" type="ORF">T459_34055</name>
</gene>
<dbReference type="SMR" id="A0A1U8GIU0"/>
<dbReference type="EMBL" id="AYRZ02000098">
    <property type="protein sequence ID" value="PHT62083.1"/>
    <property type="molecule type" value="Genomic_DNA"/>
</dbReference>
<evidence type="ECO:0000256" key="2">
    <source>
        <dbReference type="ARBA" id="ARBA00023015"/>
    </source>
</evidence>
<comment type="subcellular location">
    <subcellularLocation>
        <location evidence="1">Nucleus</location>
    </subcellularLocation>
</comment>
<dbReference type="Proteomes" id="UP000222542">
    <property type="component" value="Unassembled WGS sequence"/>
</dbReference>
<dbReference type="OMA" id="AAHILYY"/>
<dbReference type="KEGG" id="cann:107869120"/>
<proteinExistence type="predicted"/>
<organism evidence="6 7">
    <name type="scientific">Capsicum annuum</name>
    <name type="common">Capsicum pepper</name>
    <dbReference type="NCBI Taxonomy" id="4072"/>
    <lineage>
        <taxon>Eukaryota</taxon>
        <taxon>Viridiplantae</taxon>
        <taxon>Streptophyta</taxon>
        <taxon>Embryophyta</taxon>
        <taxon>Tracheophyta</taxon>
        <taxon>Spermatophyta</taxon>
        <taxon>Magnoliopsida</taxon>
        <taxon>eudicotyledons</taxon>
        <taxon>Gunneridae</taxon>
        <taxon>Pentapetalae</taxon>
        <taxon>asterids</taxon>
        <taxon>lamiids</taxon>
        <taxon>Solanales</taxon>
        <taxon>Solanaceae</taxon>
        <taxon>Solanoideae</taxon>
        <taxon>Capsiceae</taxon>
        <taxon>Capsicum</taxon>
    </lineage>
</organism>
<dbReference type="GO" id="GO:0003677">
    <property type="term" value="F:DNA binding"/>
    <property type="evidence" value="ECO:0007669"/>
    <property type="project" value="UniProtKB-KW"/>
</dbReference>
<dbReference type="Gene3D" id="2.40.330.10">
    <property type="entry name" value="DNA-binding pseudobarrel domain"/>
    <property type="match status" value="1"/>
</dbReference>
<dbReference type="OrthoDB" id="1305332at2759"/>
<accession>A0A1U8GIU0</accession>
<dbReference type="SUPFAM" id="SSF101936">
    <property type="entry name" value="DNA-binding pseudobarrel domain"/>
    <property type="match status" value="1"/>
</dbReference>
<dbReference type="AlphaFoldDB" id="A0A1U8GIU0"/>
<dbReference type="InterPro" id="IPR051442">
    <property type="entry name" value="B3_domain"/>
</dbReference>
<dbReference type="PANTHER" id="PTHR34269">
    <property type="entry name" value="TRANSCRIPTION FACTOR B3-DOMAIN FAMILY-RELATED"/>
    <property type="match status" value="1"/>
</dbReference>
<dbReference type="InterPro" id="IPR003340">
    <property type="entry name" value="B3_DNA-bd"/>
</dbReference>
<dbReference type="GO" id="GO:0005634">
    <property type="term" value="C:nucleus"/>
    <property type="evidence" value="ECO:0007669"/>
    <property type="project" value="UniProtKB-SubCell"/>
</dbReference>
<dbReference type="CDD" id="cd10017">
    <property type="entry name" value="B3_DNA"/>
    <property type="match status" value="1"/>
</dbReference>
<comment type="caution">
    <text evidence="6">The sequence shown here is derived from an EMBL/GenBank/DDBJ whole genome shotgun (WGS) entry which is preliminary data.</text>
</comment>
<name>A0A1U8GIU0_CAPAN</name>